<keyword evidence="8 14" id="KW-0227">DNA damage</keyword>
<keyword evidence="10 14" id="KW-0460">Magnesium</keyword>
<feature type="binding site" evidence="14">
    <location>
        <position position="308"/>
    </location>
    <ligand>
        <name>ATP</name>
        <dbReference type="ChEBI" id="CHEBI:30616"/>
    </ligand>
</feature>
<feature type="binding site" evidence="14">
    <location>
        <position position="429"/>
    </location>
    <ligand>
        <name>ATP</name>
        <dbReference type="ChEBI" id="CHEBI:30616"/>
    </ligand>
</feature>
<feature type="binding site" evidence="14">
    <location>
        <position position="256"/>
    </location>
    <ligand>
        <name>ATP</name>
        <dbReference type="ChEBI" id="CHEBI:30616"/>
    </ligand>
</feature>
<keyword evidence="11 14" id="KW-0233">DNA recombination</keyword>
<dbReference type="GO" id="GO:0005524">
    <property type="term" value="F:ATP binding"/>
    <property type="evidence" value="ECO:0007669"/>
    <property type="project" value="UniProtKB-UniRule"/>
</dbReference>
<comment type="similarity">
    <text evidence="1 14 15">Belongs to the ATP-dependent DNA ligase family.</text>
</comment>
<dbReference type="GO" id="GO:0006310">
    <property type="term" value="P:DNA recombination"/>
    <property type="evidence" value="ECO:0007669"/>
    <property type="project" value="UniProtKB-UniRule"/>
</dbReference>
<dbReference type="Pfam" id="PF01068">
    <property type="entry name" value="DNA_ligase_A_M"/>
    <property type="match status" value="1"/>
</dbReference>
<dbReference type="GeneID" id="55584358"/>
<feature type="binding site" evidence="14">
    <location>
        <position position="278"/>
    </location>
    <ligand>
        <name>ATP</name>
        <dbReference type="ChEBI" id="CHEBI:30616"/>
    </ligand>
</feature>
<keyword evidence="3 14" id="KW-0436">Ligase</keyword>
<dbReference type="InterPro" id="IPR012309">
    <property type="entry name" value="DNA_ligase_ATP-dep_C"/>
</dbReference>
<dbReference type="InterPro" id="IPR000977">
    <property type="entry name" value="DNA_ligase_ATP-dep"/>
</dbReference>
<evidence type="ECO:0000256" key="15">
    <source>
        <dbReference type="RuleBase" id="RU004196"/>
    </source>
</evidence>
<dbReference type="PROSITE" id="PS50160">
    <property type="entry name" value="DNA_LIGASE_A3"/>
    <property type="match status" value="1"/>
</dbReference>
<evidence type="ECO:0000256" key="11">
    <source>
        <dbReference type="ARBA" id="ARBA00023172"/>
    </source>
</evidence>
<protein>
    <recommendedName>
        <fullName evidence="2 14">DNA ligase</fullName>
        <ecNumber evidence="14">6.5.1.1</ecNumber>
    </recommendedName>
    <alternativeName>
        <fullName evidence="14">Polydeoxyribonucleotide synthase [ATP]</fullName>
    </alternativeName>
</protein>
<dbReference type="Gene3D" id="1.10.3260.10">
    <property type="entry name" value="DNA ligase, ATP-dependent, N-terminal domain"/>
    <property type="match status" value="1"/>
</dbReference>
<evidence type="ECO:0000256" key="9">
    <source>
        <dbReference type="ARBA" id="ARBA00022840"/>
    </source>
</evidence>
<sequence>MSSNGDLQFSVLAEVFERMEEITSRNALTDMLIDLFKRAPPEILDEIVYLMQGKLYPDFVGVELGVGEKLLLRAISLASGLSQERVEELYRKLGDIGRAAEEAEKSRKQVVLFREPLTVHRVYTTLERVAKASGEGAQDSKVKLLASLFNDAEPLEARYLARIVMGRLRLGVADYTVLDALAVAFGGTKEAREVVERAYNVSSDLGLVARTVAAEGLEGLKSIRITVGRPIRPMLAERLSSPKEILDKMGGKVAAEYKFDGERMQVHRSGDRVMVFSRRLENITSHYPDVVEIARTGLRSSDAIVEGEGVAFDADTGEFLPFQELMHRRRKYGVEKAMEEYPVSLYLFDVIYADGVDYTTRPYMERRKKLEEIVEVGERMNIAPMMMTSDPDEMERFMMEAIEKGCEGLVVKDPSSVYRAGAREWSWIKLKREYRSEMTDTVDLVIVGAFHGRGKRAGVYGAYLLAAYDQGSDTFKTVCKVGTGFTDEDLRNFHDMLQQYVIDHRHPRVDSKMDADVWFVPQVVIEVLAAEITLSPIHTAAWGAIRPGAGLALRFPRYTGKLRTDKGPEDATTVTELVEMYRSQIKKIEETPSEGS</sequence>
<dbReference type="PANTHER" id="PTHR45674">
    <property type="entry name" value="DNA LIGASE 1/3 FAMILY MEMBER"/>
    <property type="match status" value="1"/>
</dbReference>
<dbReference type="InterPro" id="IPR022865">
    <property type="entry name" value="DNA_ligae_ATP-dep_bac/arc"/>
</dbReference>
<dbReference type="SUPFAM" id="SSF50249">
    <property type="entry name" value="Nucleic acid-binding proteins"/>
    <property type="match status" value="1"/>
</dbReference>
<dbReference type="CDD" id="cd07901">
    <property type="entry name" value="Adenylation_DNA_ligase_Arch_LigB"/>
    <property type="match status" value="1"/>
</dbReference>
<dbReference type="InterPro" id="IPR016059">
    <property type="entry name" value="DNA_ligase_ATP-dep_CS"/>
</dbReference>
<evidence type="ECO:0000313" key="18">
    <source>
        <dbReference type="Proteomes" id="UP000509448"/>
    </source>
</evidence>
<dbReference type="GO" id="GO:0003677">
    <property type="term" value="F:DNA binding"/>
    <property type="evidence" value="ECO:0007669"/>
    <property type="project" value="InterPro"/>
</dbReference>
<dbReference type="InterPro" id="IPR012340">
    <property type="entry name" value="NA-bd_OB-fold"/>
</dbReference>
<evidence type="ECO:0000256" key="2">
    <source>
        <dbReference type="ARBA" id="ARBA00013308"/>
    </source>
</evidence>
<dbReference type="FunFam" id="2.40.50.140:FF:000062">
    <property type="entry name" value="DNA ligase"/>
    <property type="match status" value="1"/>
</dbReference>
<dbReference type="Gene3D" id="2.40.50.140">
    <property type="entry name" value="Nucleic acid-binding proteins"/>
    <property type="match status" value="1"/>
</dbReference>
<feature type="binding site" evidence="14">
    <location>
        <position position="348"/>
    </location>
    <ligand>
        <name>ATP</name>
        <dbReference type="ChEBI" id="CHEBI:30616"/>
    </ligand>
</feature>
<gene>
    <name evidence="14" type="primary">lig</name>
    <name evidence="17" type="ORF">NAS2_0540</name>
</gene>
<feature type="binding site" evidence="14">
    <location>
        <position position="423"/>
    </location>
    <ligand>
        <name>ATP</name>
        <dbReference type="ChEBI" id="CHEBI:30616"/>
    </ligand>
</feature>
<accession>A0A4P2VBM8</accession>
<dbReference type="CDD" id="cd07969">
    <property type="entry name" value="OBF_DNA_ligase_I"/>
    <property type="match status" value="1"/>
</dbReference>
<keyword evidence="18" id="KW-1185">Reference proteome</keyword>
<evidence type="ECO:0000256" key="13">
    <source>
        <dbReference type="ARBA" id="ARBA00023306"/>
    </source>
</evidence>
<dbReference type="GO" id="GO:0071897">
    <property type="term" value="P:DNA biosynthetic process"/>
    <property type="evidence" value="ECO:0007669"/>
    <property type="project" value="InterPro"/>
</dbReference>
<dbReference type="GO" id="GO:0046872">
    <property type="term" value="F:metal ion binding"/>
    <property type="evidence" value="ECO:0007669"/>
    <property type="project" value="UniProtKB-KW"/>
</dbReference>
<dbReference type="SUPFAM" id="SSF56091">
    <property type="entry name" value="DNA ligase/mRNA capping enzyme, catalytic domain"/>
    <property type="match status" value="1"/>
</dbReference>
<dbReference type="OrthoDB" id="31274at2157"/>
<evidence type="ECO:0000256" key="12">
    <source>
        <dbReference type="ARBA" id="ARBA00023204"/>
    </source>
</evidence>
<dbReference type="InterPro" id="IPR036599">
    <property type="entry name" value="DNA_ligase_N_sf"/>
</dbReference>
<dbReference type="RefSeq" id="WP_174448218.1">
    <property type="nucleotide sequence ID" value="NZ_AP018732.1"/>
</dbReference>
<organism evidence="17 18">
    <name type="scientific">Conexivisphaera calida</name>
    <dbReference type="NCBI Taxonomy" id="1874277"/>
    <lineage>
        <taxon>Archaea</taxon>
        <taxon>Nitrososphaerota</taxon>
        <taxon>Conexivisphaeria</taxon>
        <taxon>Conexivisphaerales</taxon>
        <taxon>Conexivisphaeraceae</taxon>
        <taxon>Conexivisphaera</taxon>
    </lineage>
</organism>
<dbReference type="GO" id="GO:0003910">
    <property type="term" value="F:DNA ligase (ATP) activity"/>
    <property type="evidence" value="ECO:0007669"/>
    <property type="project" value="UniProtKB-UniRule"/>
</dbReference>
<dbReference type="GO" id="GO:0051301">
    <property type="term" value="P:cell division"/>
    <property type="evidence" value="ECO:0007669"/>
    <property type="project" value="UniProtKB-KW"/>
</dbReference>
<evidence type="ECO:0000256" key="14">
    <source>
        <dbReference type="HAMAP-Rule" id="MF_00407"/>
    </source>
</evidence>
<dbReference type="AlphaFoldDB" id="A0A4P2VBM8"/>
<dbReference type="PANTHER" id="PTHR45674:SF4">
    <property type="entry name" value="DNA LIGASE 1"/>
    <property type="match status" value="1"/>
</dbReference>
<evidence type="ECO:0000259" key="16">
    <source>
        <dbReference type="PROSITE" id="PS50160"/>
    </source>
</evidence>
<dbReference type="NCBIfam" id="TIGR00574">
    <property type="entry name" value="dnl1"/>
    <property type="match status" value="1"/>
</dbReference>
<dbReference type="EC" id="6.5.1.1" evidence="14"/>
<comment type="catalytic activity">
    <reaction evidence="14">
        <text>ATP + (deoxyribonucleotide)n-3'-hydroxyl + 5'-phospho-(deoxyribonucleotide)m = (deoxyribonucleotide)n+m + AMP + diphosphate.</text>
        <dbReference type="EC" id="6.5.1.1"/>
    </reaction>
</comment>
<keyword evidence="12 14" id="KW-0234">DNA repair</keyword>
<dbReference type="InterPro" id="IPR012310">
    <property type="entry name" value="DNA_ligase_ATP-dep_cent"/>
</dbReference>
<dbReference type="SUPFAM" id="SSF117018">
    <property type="entry name" value="ATP-dependent DNA ligase DNA-binding domain"/>
    <property type="match status" value="1"/>
</dbReference>
<dbReference type="Pfam" id="PF04675">
    <property type="entry name" value="DNA_ligase_A_N"/>
    <property type="match status" value="1"/>
</dbReference>
<dbReference type="FunFam" id="1.10.3260.10:FF:000007">
    <property type="entry name" value="DNA ligase"/>
    <property type="match status" value="1"/>
</dbReference>
<dbReference type="EMBL" id="AP018732">
    <property type="protein sequence ID" value="BBE41929.1"/>
    <property type="molecule type" value="Genomic_DNA"/>
</dbReference>
<feature type="active site" description="N6-AMP-lysine intermediate" evidence="14">
    <location>
        <position position="258"/>
    </location>
</feature>
<dbReference type="HAMAP" id="MF_00407">
    <property type="entry name" value="DNA_ligase"/>
    <property type="match status" value="1"/>
</dbReference>
<feature type="binding site" evidence="14">
    <location>
        <position position="263"/>
    </location>
    <ligand>
        <name>ATP</name>
        <dbReference type="ChEBI" id="CHEBI:30616"/>
    </ligand>
</feature>
<dbReference type="Proteomes" id="UP000509448">
    <property type="component" value="Chromosome"/>
</dbReference>
<comment type="function">
    <text evidence="14">DNA ligase that seals nicks in double-stranded DNA during DNA replication, DNA recombination and DNA repair.</text>
</comment>
<name>A0A4P2VBM8_9ARCH</name>
<evidence type="ECO:0000256" key="3">
    <source>
        <dbReference type="ARBA" id="ARBA00022598"/>
    </source>
</evidence>
<dbReference type="InterPro" id="IPR050191">
    <property type="entry name" value="ATP-dep_DNA_ligase"/>
</dbReference>
<dbReference type="KEGG" id="ccai:NAS2_0540"/>
<keyword evidence="7 14" id="KW-0547">Nucleotide-binding</keyword>
<dbReference type="InterPro" id="IPR012308">
    <property type="entry name" value="DNA_ligase_ATP-dep_N"/>
</dbReference>
<keyword evidence="6 14" id="KW-0479">Metal-binding</keyword>
<evidence type="ECO:0000256" key="7">
    <source>
        <dbReference type="ARBA" id="ARBA00022741"/>
    </source>
</evidence>
<keyword evidence="5 14" id="KW-0235">DNA replication</keyword>
<dbReference type="Pfam" id="PF04679">
    <property type="entry name" value="DNA_ligase_A_C"/>
    <property type="match status" value="1"/>
</dbReference>
<evidence type="ECO:0000313" key="17">
    <source>
        <dbReference type="EMBL" id="BBE41929.1"/>
    </source>
</evidence>
<evidence type="ECO:0000256" key="6">
    <source>
        <dbReference type="ARBA" id="ARBA00022723"/>
    </source>
</evidence>
<evidence type="ECO:0000256" key="1">
    <source>
        <dbReference type="ARBA" id="ARBA00007572"/>
    </source>
</evidence>
<keyword evidence="4 14" id="KW-0132">Cell division</keyword>
<evidence type="ECO:0000256" key="8">
    <source>
        <dbReference type="ARBA" id="ARBA00022763"/>
    </source>
</evidence>
<dbReference type="GO" id="GO:0006273">
    <property type="term" value="P:lagging strand elongation"/>
    <property type="evidence" value="ECO:0007669"/>
    <property type="project" value="TreeGrafter"/>
</dbReference>
<keyword evidence="9 14" id="KW-0067">ATP-binding</keyword>
<comment type="cofactor">
    <cofactor evidence="14">
        <name>Mg(2+)</name>
        <dbReference type="ChEBI" id="CHEBI:18420"/>
    </cofactor>
</comment>
<evidence type="ECO:0000256" key="4">
    <source>
        <dbReference type="ARBA" id="ARBA00022618"/>
    </source>
</evidence>
<dbReference type="Gene3D" id="3.30.470.30">
    <property type="entry name" value="DNA ligase/mRNA capping enzyme"/>
    <property type="match status" value="1"/>
</dbReference>
<reference evidence="17 18" key="1">
    <citation type="journal article" date="2019" name="ISME J.">
        <title>Isolation and characterization of a thermophilic sulfur- and iron-reducing thaumarchaeote from a terrestrial acidic hot spring.</title>
        <authorList>
            <person name="Kato S."/>
            <person name="Itoh T."/>
            <person name="Yuki M."/>
            <person name="Nagamori M."/>
            <person name="Ohnishi M."/>
            <person name="Uematsu K."/>
            <person name="Suzuki K."/>
            <person name="Takashina T."/>
            <person name="Ohkuma M."/>
        </authorList>
    </citation>
    <scope>NUCLEOTIDE SEQUENCE [LARGE SCALE GENOMIC DNA]</scope>
    <source>
        <strain evidence="17 18">NAS-02</strain>
    </source>
</reference>
<dbReference type="GO" id="GO:0006281">
    <property type="term" value="P:DNA repair"/>
    <property type="evidence" value="ECO:0007669"/>
    <property type="project" value="UniProtKB-UniRule"/>
</dbReference>
<feature type="domain" description="ATP-dependent DNA ligase family profile" evidence="16">
    <location>
        <begin position="336"/>
        <end position="469"/>
    </location>
</feature>
<dbReference type="FunFam" id="3.30.470.30:FF:000012">
    <property type="entry name" value="Probable DNA ligase"/>
    <property type="match status" value="1"/>
</dbReference>
<evidence type="ECO:0000256" key="5">
    <source>
        <dbReference type="ARBA" id="ARBA00022705"/>
    </source>
</evidence>
<keyword evidence="13 14" id="KW-0131">Cell cycle</keyword>
<proteinExistence type="inferred from homology"/>
<dbReference type="PROSITE" id="PS00697">
    <property type="entry name" value="DNA_LIGASE_A1"/>
    <property type="match status" value="1"/>
</dbReference>
<evidence type="ECO:0000256" key="10">
    <source>
        <dbReference type="ARBA" id="ARBA00022842"/>
    </source>
</evidence>